<dbReference type="EMBL" id="JBEDUW010000002">
    <property type="protein sequence ID" value="KAK9946833.1"/>
    <property type="molecule type" value="Genomic_DNA"/>
</dbReference>
<dbReference type="Gene3D" id="3.40.50.980">
    <property type="match status" value="1"/>
</dbReference>
<organism evidence="2 3">
    <name type="scientific">Rubus argutus</name>
    <name type="common">Southern blackberry</name>
    <dbReference type="NCBI Taxonomy" id="59490"/>
    <lineage>
        <taxon>Eukaryota</taxon>
        <taxon>Viridiplantae</taxon>
        <taxon>Streptophyta</taxon>
        <taxon>Embryophyta</taxon>
        <taxon>Tracheophyta</taxon>
        <taxon>Spermatophyta</taxon>
        <taxon>Magnoliopsida</taxon>
        <taxon>eudicotyledons</taxon>
        <taxon>Gunneridae</taxon>
        <taxon>Pentapetalae</taxon>
        <taxon>rosids</taxon>
        <taxon>fabids</taxon>
        <taxon>Rosales</taxon>
        <taxon>Rosaceae</taxon>
        <taxon>Rosoideae</taxon>
        <taxon>Rosoideae incertae sedis</taxon>
        <taxon>Rubus</taxon>
    </lineage>
</organism>
<feature type="region of interest" description="Disordered" evidence="1">
    <location>
        <begin position="107"/>
        <end position="137"/>
    </location>
</feature>
<feature type="compositionally biased region" description="Polar residues" evidence="1">
    <location>
        <begin position="7"/>
        <end position="22"/>
    </location>
</feature>
<dbReference type="AlphaFoldDB" id="A0AAW1YDT0"/>
<proteinExistence type="predicted"/>
<gene>
    <name evidence="2" type="ORF">M0R45_012276</name>
</gene>
<evidence type="ECO:0000313" key="3">
    <source>
        <dbReference type="Proteomes" id="UP001457282"/>
    </source>
</evidence>
<comment type="caution">
    <text evidence="2">The sequence shown here is derived from an EMBL/GenBank/DDBJ whole genome shotgun (WGS) entry which is preliminary data.</text>
</comment>
<feature type="region of interest" description="Disordered" evidence="1">
    <location>
        <begin position="1"/>
        <end position="22"/>
    </location>
</feature>
<dbReference type="SUPFAM" id="SSF56801">
    <property type="entry name" value="Acetyl-CoA synthetase-like"/>
    <property type="match status" value="1"/>
</dbReference>
<name>A0AAW1YDT0_RUBAR</name>
<reference evidence="2 3" key="1">
    <citation type="journal article" date="2023" name="G3 (Bethesda)">
        <title>A chromosome-length genome assembly and annotation of blackberry (Rubus argutus, cv. 'Hillquist').</title>
        <authorList>
            <person name="Bruna T."/>
            <person name="Aryal R."/>
            <person name="Dudchenko O."/>
            <person name="Sargent D.J."/>
            <person name="Mead D."/>
            <person name="Buti M."/>
            <person name="Cavallini A."/>
            <person name="Hytonen T."/>
            <person name="Andres J."/>
            <person name="Pham M."/>
            <person name="Weisz D."/>
            <person name="Mascagni F."/>
            <person name="Usai G."/>
            <person name="Natali L."/>
            <person name="Bassil N."/>
            <person name="Fernandez G.E."/>
            <person name="Lomsadze A."/>
            <person name="Armour M."/>
            <person name="Olukolu B."/>
            <person name="Poorten T."/>
            <person name="Britton C."/>
            <person name="Davik J."/>
            <person name="Ashrafi H."/>
            <person name="Aiden E.L."/>
            <person name="Borodovsky M."/>
            <person name="Worthington M."/>
        </authorList>
    </citation>
    <scope>NUCLEOTIDE SEQUENCE [LARGE SCALE GENOMIC DNA]</scope>
    <source>
        <strain evidence="2">PI 553951</strain>
    </source>
</reference>
<sequence>MSLGAILTTTNPLNTTEKSPSRSQIQKPVLAFTTRQLLPKLTGSPLSSNSIVIIDDDDDDVGQVPNNSSSKKKFALTLGAMMKRQPTGGRFREVINQDDTATLLYSSGTTGAQQRRGVVAPESDRDGPDGSGAVRFASSRRATDVFSAQFRCSTSTA</sequence>
<evidence type="ECO:0000256" key="1">
    <source>
        <dbReference type="SAM" id="MobiDB-lite"/>
    </source>
</evidence>
<keyword evidence="3" id="KW-1185">Reference proteome</keyword>
<protein>
    <submittedName>
        <fullName evidence="2">Uncharacterized protein</fullName>
    </submittedName>
</protein>
<dbReference type="Proteomes" id="UP001457282">
    <property type="component" value="Unassembled WGS sequence"/>
</dbReference>
<accession>A0AAW1YDT0</accession>
<evidence type="ECO:0000313" key="2">
    <source>
        <dbReference type="EMBL" id="KAK9946833.1"/>
    </source>
</evidence>